<reference evidence="2" key="1">
    <citation type="submission" date="2011-08" db="EMBL/GenBank/DDBJ databases">
        <authorList>
            <person name="Rombauts S."/>
        </authorList>
    </citation>
    <scope>NUCLEOTIDE SEQUENCE</scope>
    <source>
        <strain evidence="2">London</strain>
    </source>
</reference>
<keyword evidence="2" id="KW-1185">Reference proteome</keyword>
<dbReference type="HOGENOM" id="CLU_3336186_0_0_1"/>
<accession>T1KIZ2</accession>
<dbReference type="EnsemblMetazoa" id="tetur12g03120.1">
    <property type="protein sequence ID" value="tetur12g03120.1"/>
    <property type="gene ID" value="tetur12g03120"/>
</dbReference>
<dbReference type="AlphaFoldDB" id="T1KIZ2"/>
<organism evidence="1 2">
    <name type="scientific">Tetranychus urticae</name>
    <name type="common">Two-spotted spider mite</name>
    <dbReference type="NCBI Taxonomy" id="32264"/>
    <lineage>
        <taxon>Eukaryota</taxon>
        <taxon>Metazoa</taxon>
        <taxon>Ecdysozoa</taxon>
        <taxon>Arthropoda</taxon>
        <taxon>Chelicerata</taxon>
        <taxon>Arachnida</taxon>
        <taxon>Acari</taxon>
        <taxon>Acariformes</taxon>
        <taxon>Trombidiformes</taxon>
        <taxon>Prostigmata</taxon>
        <taxon>Eleutherengona</taxon>
        <taxon>Raphignathae</taxon>
        <taxon>Tetranychoidea</taxon>
        <taxon>Tetranychidae</taxon>
        <taxon>Tetranychus</taxon>
    </lineage>
</organism>
<evidence type="ECO:0000313" key="1">
    <source>
        <dbReference type="EnsemblMetazoa" id="tetur12g03120.1"/>
    </source>
</evidence>
<sequence length="38" mass="4595">MVNRFTCCHGINHVTNFIKKNLRRYLNEVICFKLNIKL</sequence>
<reference evidence="1" key="2">
    <citation type="submission" date="2015-06" db="UniProtKB">
        <authorList>
            <consortium name="EnsemblMetazoa"/>
        </authorList>
    </citation>
    <scope>IDENTIFICATION</scope>
</reference>
<evidence type="ECO:0000313" key="2">
    <source>
        <dbReference type="Proteomes" id="UP000015104"/>
    </source>
</evidence>
<dbReference type="Proteomes" id="UP000015104">
    <property type="component" value="Unassembled WGS sequence"/>
</dbReference>
<proteinExistence type="predicted"/>
<protein>
    <submittedName>
        <fullName evidence="1">Uncharacterized protein</fullName>
    </submittedName>
</protein>
<dbReference type="EMBL" id="CAEY01000115">
    <property type="status" value="NOT_ANNOTATED_CDS"/>
    <property type="molecule type" value="Genomic_DNA"/>
</dbReference>
<name>T1KIZ2_TETUR</name>